<evidence type="ECO:0000313" key="2">
    <source>
        <dbReference type="Proteomes" id="UP001233999"/>
    </source>
</evidence>
<dbReference type="Proteomes" id="UP001233999">
    <property type="component" value="Unassembled WGS sequence"/>
</dbReference>
<dbReference type="InterPro" id="IPR013783">
    <property type="entry name" value="Ig-like_fold"/>
</dbReference>
<accession>A0AAD7ZB77</accession>
<keyword evidence="2" id="KW-1185">Reference proteome</keyword>
<protein>
    <recommendedName>
        <fullName evidence="3">Down syndrome cell adhesion molecule</fullName>
    </recommendedName>
</protein>
<proteinExistence type="predicted"/>
<organism evidence="1 2">
    <name type="scientific">Diploptera punctata</name>
    <name type="common">Pacific beetle cockroach</name>
    <dbReference type="NCBI Taxonomy" id="6984"/>
    <lineage>
        <taxon>Eukaryota</taxon>
        <taxon>Metazoa</taxon>
        <taxon>Ecdysozoa</taxon>
        <taxon>Arthropoda</taxon>
        <taxon>Hexapoda</taxon>
        <taxon>Insecta</taxon>
        <taxon>Pterygota</taxon>
        <taxon>Neoptera</taxon>
        <taxon>Polyneoptera</taxon>
        <taxon>Dictyoptera</taxon>
        <taxon>Blattodea</taxon>
        <taxon>Blaberoidea</taxon>
        <taxon>Blaberidae</taxon>
        <taxon>Diplopterinae</taxon>
        <taxon>Diploptera</taxon>
    </lineage>
</organism>
<dbReference type="EMBL" id="JASPKZ010009381">
    <property type="protein sequence ID" value="KAJ9576977.1"/>
    <property type="molecule type" value="Genomic_DNA"/>
</dbReference>
<feature type="non-terminal residue" evidence="1">
    <location>
        <position position="84"/>
    </location>
</feature>
<reference evidence="1" key="2">
    <citation type="submission" date="2023-05" db="EMBL/GenBank/DDBJ databases">
        <authorList>
            <person name="Fouks B."/>
        </authorList>
    </citation>
    <scope>NUCLEOTIDE SEQUENCE</scope>
    <source>
        <strain evidence="1">Stay&amp;Tobe</strain>
        <tissue evidence="1">Testes</tissue>
    </source>
</reference>
<feature type="non-terminal residue" evidence="1">
    <location>
        <position position="1"/>
    </location>
</feature>
<dbReference type="Gene3D" id="2.60.40.10">
    <property type="entry name" value="Immunoglobulins"/>
    <property type="match status" value="1"/>
</dbReference>
<sequence>CLKRQTLGNGTLYFPPFRAEDYRADVHSTVYRCKASNLGGAILSRDVKVRAVLLKFKYVIHVADIMHWTADWDPCLSKLNTETD</sequence>
<comment type="caution">
    <text evidence="1">The sequence shown here is derived from an EMBL/GenBank/DDBJ whole genome shotgun (WGS) entry which is preliminary data.</text>
</comment>
<gene>
    <name evidence="1" type="ORF">L9F63_006414</name>
</gene>
<evidence type="ECO:0008006" key="3">
    <source>
        <dbReference type="Google" id="ProtNLM"/>
    </source>
</evidence>
<dbReference type="AlphaFoldDB" id="A0AAD7ZB77"/>
<evidence type="ECO:0000313" key="1">
    <source>
        <dbReference type="EMBL" id="KAJ9576977.1"/>
    </source>
</evidence>
<reference evidence="1" key="1">
    <citation type="journal article" date="2023" name="IScience">
        <title>Live-bearing cockroach genome reveals convergent evolutionary mechanisms linked to viviparity in insects and beyond.</title>
        <authorList>
            <person name="Fouks B."/>
            <person name="Harrison M.C."/>
            <person name="Mikhailova A.A."/>
            <person name="Marchal E."/>
            <person name="English S."/>
            <person name="Carruthers M."/>
            <person name="Jennings E.C."/>
            <person name="Chiamaka E.L."/>
            <person name="Frigard R.A."/>
            <person name="Pippel M."/>
            <person name="Attardo G.M."/>
            <person name="Benoit J.B."/>
            <person name="Bornberg-Bauer E."/>
            <person name="Tobe S.S."/>
        </authorList>
    </citation>
    <scope>NUCLEOTIDE SEQUENCE</scope>
    <source>
        <strain evidence="1">Stay&amp;Tobe</strain>
    </source>
</reference>
<name>A0AAD7ZB77_DIPPU</name>